<feature type="domain" description="HAMP" evidence="12">
    <location>
        <begin position="233"/>
        <end position="286"/>
    </location>
</feature>
<name>A0A3B0CJV1_9BACL</name>
<dbReference type="Pfam" id="PF00015">
    <property type="entry name" value="MCPsignal"/>
    <property type="match status" value="1"/>
</dbReference>
<dbReference type="PANTHER" id="PTHR32089">
    <property type="entry name" value="METHYL-ACCEPTING CHEMOTAXIS PROTEIN MCPB"/>
    <property type="match status" value="1"/>
</dbReference>
<dbReference type="InterPro" id="IPR004089">
    <property type="entry name" value="MCPsignal_dom"/>
</dbReference>
<dbReference type="CDD" id="cd06225">
    <property type="entry name" value="HAMP"/>
    <property type="match status" value="1"/>
</dbReference>
<protein>
    <submittedName>
        <fullName evidence="13">Methyl-accepting chemotaxis protein</fullName>
    </submittedName>
</protein>
<dbReference type="EMBL" id="RBAH01000003">
    <property type="protein sequence ID" value="RKN85935.1"/>
    <property type="molecule type" value="Genomic_DNA"/>
</dbReference>
<gene>
    <name evidence="13" type="ORF">D7M11_06295</name>
</gene>
<dbReference type="Gene3D" id="6.10.340.10">
    <property type="match status" value="1"/>
</dbReference>
<evidence type="ECO:0000313" key="13">
    <source>
        <dbReference type="EMBL" id="RKN85935.1"/>
    </source>
</evidence>
<dbReference type="PROSITE" id="PS50885">
    <property type="entry name" value="HAMP"/>
    <property type="match status" value="1"/>
</dbReference>
<keyword evidence="2" id="KW-1003">Cell membrane</keyword>
<evidence type="ECO:0000256" key="7">
    <source>
        <dbReference type="ARBA" id="ARBA00029447"/>
    </source>
</evidence>
<evidence type="ECO:0000256" key="8">
    <source>
        <dbReference type="PROSITE-ProRule" id="PRU00284"/>
    </source>
</evidence>
<evidence type="ECO:0000256" key="5">
    <source>
        <dbReference type="ARBA" id="ARBA00023136"/>
    </source>
</evidence>
<dbReference type="SUPFAM" id="SSF103190">
    <property type="entry name" value="Sensory domain-like"/>
    <property type="match status" value="1"/>
</dbReference>
<keyword evidence="14" id="KW-1185">Reference proteome</keyword>
<dbReference type="PANTHER" id="PTHR32089:SF112">
    <property type="entry name" value="LYSOZYME-LIKE PROTEIN-RELATED"/>
    <property type="match status" value="1"/>
</dbReference>
<dbReference type="Pfam" id="PF17202">
    <property type="entry name" value="sCache_3_3"/>
    <property type="match status" value="1"/>
</dbReference>
<keyword evidence="5 10" id="KW-0472">Membrane</keyword>
<evidence type="ECO:0000313" key="14">
    <source>
        <dbReference type="Proteomes" id="UP000282311"/>
    </source>
</evidence>
<evidence type="ECO:0000256" key="3">
    <source>
        <dbReference type="ARBA" id="ARBA00022692"/>
    </source>
</evidence>
<dbReference type="GO" id="GO:0007165">
    <property type="term" value="P:signal transduction"/>
    <property type="evidence" value="ECO:0007669"/>
    <property type="project" value="UniProtKB-KW"/>
</dbReference>
<comment type="caution">
    <text evidence="13">The sequence shown here is derived from an EMBL/GenBank/DDBJ whole genome shotgun (WGS) entry which is preliminary data.</text>
</comment>
<dbReference type="GO" id="GO:0004888">
    <property type="term" value="F:transmembrane signaling receptor activity"/>
    <property type="evidence" value="ECO:0007669"/>
    <property type="project" value="InterPro"/>
</dbReference>
<sequence length="591" mass="62915">MDRVIRPDATSIYKGRTGMRRVIKRLSAVSIRVKFFMLSVLILIGSFTIMGYQQAQNVTRLIQGEALEKARTDLQTGMFIIETKYPGPWQVKAGKLYKGETLMDGNEEIVDTIGRLTNGDTATLFLGDTRVATNVIADGKRAVGTKVSEAVAEKVLKQGEIYLGRANVVGHSYQAAYMPIKDPGGAIIGMWYVGAPDADERIRQIERDIIMKLATGGAILIVVALALYYLLTRPMLGRLQASARLLQTVAGGDLTAGEARVSSLDETGRLVQSVNRMTGSLRSVLTQVHEASLLVASSSQQLSVSIEQTNAATEQMNVAMQEVAAGAEKQLTGITHSAAAVSDVTRGMDQATEAIRNMAEGSAQASETAKFGTGVVSQNIGQMQLVQRTVEDAARALQLLEEKSQEIDQIVEAITQIANQTNLLALNAAIEAARAGEHGQGFAVVAGEVKKLAVQSGQSAEKVGELIGQVQADLRQAAAAMGKGTAVVREGLEQARQTGKAFEDIAGAVDEITAQSQEVSAIVEQVHASSHETKAMMEHIAELLKQSAANTQNVAASAEEQYASSEEISASAASLGEMAGQLRKLIGAFKM</sequence>
<feature type="coiled-coil region" evidence="9">
    <location>
        <begin position="383"/>
        <end position="420"/>
    </location>
</feature>
<feature type="transmembrane region" description="Helical" evidence="10">
    <location>
        <begin position="35"/>
        <end position="52"/>
    </location>
</feature>
<proteinExistence type="inferred from homology"/>
<dbReference type="CDD" id="cd11386">
    <property type="entry name" value="MCP_signal"/>
    <property type="match status" value="1"/>
</dbReference>
<dbReference type="GO" id="GO:0005886">
    <property type="term" value="C:plasma membrane"/>
    <property type="evidence" value="ECO:0007669"/>
    <property type="project" value="UniProtKB-SubCell"/>
</dbReference>
<accession>A0A3B0CJV1</accession>
<feature type="domain" description="Methyl-accepting transducer" evidence="11">
    <location>
        <begin position="305"/>
        <end position="541"/>
    </location>
</feature>
<dbReference type="AlphaFoldDB" id="A0A3B0CJV1"/>
<dbReference type="GO" id="GO:0006935">
    <property type="term" value="P:chemotaxis"/>
    <property type="evidence" value="ECO:0007669"/>
    <property type="project" value="InterPro"/>
</dbReference>
<evidence type="ECO:0000256" key="10">
    <source>
        <dbReference type="SAM" id="Phobius"/>
    </source>
</evidence>
<dbReference type="PRINTS" id="PR00260">
    <property type="entry name" value="CHEMTRNSDUCR"/>
</dbReference>
<feature type="transmembrane region" description="Helical" evidence="10">
    <location>
        <begin position="209"/>
        <end position="231"/>
    </location>
</feature>
<reference evidence="13 14" key="1">
    <citation type="journal article" date="2007" name="Int. J. Syst. Evol. Microbiol.">
        <title>Paenibacillus ginsengarvi sp. nov., isolated from soil from ginseng cultivation.</title>
        <authorList>
            <person name="Yoon M.H."/>
            <person name="Ten L.N."/>
            <person name="Im W.T."/>
        </authorList>
    </citation>
    <scope>NUCLEOTIDE SEQUENCE [LARGE SCALE GENOMIC DNA]</scope>
    <source>
        <strain evidence="13 14">KCTC 13059</strain>
    </source>
</reference>
<comment type="subcellular location">
    <subcellularLocation>
        <location evidence="1">Cell membrane</location>
        <topology evidence="1">Multi-pass membrane protein</topology>
    </subcellularLocation>
</comment>
<keyword evidence="3 10" id="KW-0812">Transmembrane</keyword>
<comment type="similarity">
    <text evidence="7">Belongs to the methyl-accepting chemotaxis (MCP) protein family.</text>
</comment>
<evidence type="ECO:0000259" key="11">
    <source>
        <dbReference type="PROSITE" id="PS50111"/>
    </source>
</evidence>
<dbReference type="InterPro" id="IPR003660">
    <property type="entry name" value="HAMP_dom"/>
</dbReference>
<dbReference type="SUPFAM" id="SSF58104">
    <property type="entry name" value="Methyl-accepting chemotaxis protein (MCP) signaling domain"/>
    <property type="match status" value="1"/>
</dbReference>
<evidence type="ECO:0000259" key="12">
    <source>
        <dbReference type="PROSITE" id="PS50885"/>
    </source>
</evidence>
<dbReference type="Gene3D" id="1.10.287.950">
    <property type="entry name" value="Methyl-accepting chemotaxis protein"/>
    <property type="match status" value="1"/>
</dbReference>
<evidence type="ECO:0000256" key="1">
    <source>
        <dbReference type="ARBA" id="ARBA00004651"/>
    </source>
</evidence>
<dbReference type="SMART" id="SM00283">
    <property type="entry name" value="MA"/>
    <property type="match status" value="1"/>
</dbReference>
<organism evidence="13 14">
    <name type="scientific">Paenibacillus ginsengarvi</name>
    <dbReference type="NCBI Taxonomy" id="400777"/>
    <lineage>
        <taxon>Bacteria</taxon>
        <taxon>Bacillati</taxon>
        <taxon>Bacillota</taxon>
        <taxon>Bacilli</taxon>
        <taxon>Bacillales</taxon>
        <taxon>Paenibacillaceae</taxon>
        <taxon>Paenibacillus</taxon>
    </lineage>
</organism>
<dbReference type="PROSITE" id="PS50111">
    <property type="entry name" value="CHEMOTAXIS_TRANSDUC_2"/>
    <property type="match status" value="1"/>
</dbReference>
<dbReference type="Proteomes" id="UP000282311">
    <property type="component" value="Unassembled WGS sequence"/>
</dbReference>
<evidence type="ECO:0000256" key="4">
    <source>
        <dbReference type="ARBA" id="ARBA00022989"/>
    </source>
</evidence>
<dbReference type="InterPro" id="IPR033463">
    <property type="entry name" value="sCache_3"/>
</dbReference>
<evidence type="ECO:0000256" key="2">
    <source>
        <dbReference type="ARBA" id="ARBA00022475"/>
    </source>
</evidence>
<evidence type="ECO:0000256" key="6">
    <source>
        <dbReference type="ARBA" id="ARBA00023224"/>
    </source>
</evidence>
<keyword evidence="4 10" id="KW-1133">Transmembrane helix</keyword>
<keyword evidence="6 8" id="KW-0807">Transducer</keyword>
<dbReference type="InterPro" id="IPR029151">
    <property type="entry name" value="Sensor-like_sf"/>
</dbReference>
<evidence type="ECO:0000256" key="9">
    <source>
        <dbReference type="SAM" id="Coils"/>
    </source>
</evidence>
<dbReference type="InterPro" id="IPR004090">
    <property type="entry name" value="Chemotax_Me-accpt_rcpt"/>
</dbReference>
<keyword evidence="9" id="KW-0175">Coiled coil</keyword>